<feature type="domain" description="Homeobox" evidence="12">
    <location>
        <begin position="33"/>
        <end position="98"/>
    </location>
</feature>
<dbReference type="InterPro" id="IPR001356">
    <property type="entry name" value="HD"/>
</dbReference>
<dbReference type="Gene3D" id="1.10.10.60">
    <property type="entry name" value="Homeodomain-like"/>
    <property type="match status" value="1"/>
</dbReference>
<dbReference type="Pfam" id="PF00046">
    <property type="entry name" value="Homeodomain"/>
    <property type="match status" value="1"/>
</dbReference>
<dbReference type="InterPro" id="IPR009057">
    <property type="entry name" value="Homeodomain-like_sf"/>
</dbReference>
<dbReference type="InterPro" id="IPR044555">
    <property type="entry name" value="WUSCHEL-like"/>
</dbReference>
<evidence type="ECO:0000256" key="5">
    <source>
        <dbReference type="ARBA" id="ARBA00023155"/>
    </source>
</evidence>
<dbReference type="OrthoDB" id="1845355at2759"/>
<comment type="similarity">
    <text evidence="8">Belongs to the WUS homeobox family.</text>
</comment>
<proteinExistence type="inferred from homology"/>
<dbReference type="PANTHER" id="PTHR45940:SF3">
    <property type="entry name" value="WUSCHEL-RELATED HOMEOBOX 7"/>
    <property type="match status" value="1"/>
</dbReference>
<evidence type="ECO:0000256" key="10">
    <source>
        <dbReference type="RuleBase" id="RU000682"/>
    </source>
</evidence>
<dbReference type="SMART" id="SM00389">
    <property type="entry name" value="HOX"/>
    <property type="match status" value="1"/>
</dbReference>
<evidence type="ECO:0000256" key="1">
    <source>
        <dbReference type="ARBA" id="ARBA00004123"/>
    </source>
</evidence>
<sequence length="216" mass="24908">MEQGMSGFFIQPRSAPSSAERNGGATTGTGMGTATKCGRWNPTAEQVKVLTDLFRAGLRTPSTEQIQKISTQLSFYGKIESKNVFYWFQNHKARERQKRRRVNKDIHPSPCFQLQHLPKSSPPARCNRSLNLALNLGEKNNNKVEEGEREIETLELFPMKESEKLSLWMLSRDQCKENNNHAAFTYSNHDLARDVDHHHHHHQHHHPPLDLRLSFF</sequence>
<dbReference type="FunFam" id="1.10.10.60:FF:000118">
    <property type="entry name" value="WUSCHEL-related homeobox 11"/>
    <property type="match status" value="1"/>
</dbReference>
<keyword evidence="7 9" id="KW-0539">Nucleus</keyword>
<feature type="region of interest" description="Disordered" evidence="11">
    <location>
        <begin position="1"/>
        <end position="36"/>
    </location>
</feature>
<name>A0A9Q1KJB5_9CARY</name>
<dbReference type="SUPFAM" id="SSF46689">
    <property type="entry name" value="Homeodomain-like"/>
    <property type="match status" value="1"/>
</dbReference>
<gene>
    <name evidence="13" type="ORF">Cgig2_032707</name>
</gene>
<dbReference type="CDD" id="cd00086">
    <property type="entry name" value="homeodomain"/>
    <property type="match status" value="1"/>
</dbReference>
<dbReference type="GO" id="GO:0003677">
    <property type="term" value="F:DNA binding"/>
    <property type="evidence" value="ECO:0007669"/>
    <property type="project" value="UniProtKB-UniRule"/>
</dbReference>
<reference evidence="13" key="1">
    <citation type="submission" date="2022-04" db="EMBL/GenBank/DDBJ databases">
        <title>Carnegiea gigantea Genome sequencing and assembly v2.</title>
        <authorList>
            <person name="Copetti D."/>
            <person name="Sanderson M.J."/>
            <person name="Burquez A."/>
            <person name="Wojciechowski M.F."/>
        </authorList>
    </citation>
    <scope>NUCLEOTIDE SEQUENCE</scope>
    <source>
        <strain evidence="13">SGP5-SGP5p</strain>
        <tissue evidence="13">Aerial part</tissue>
    </source>
</reference>
<keyword evidence="6" id="KW-0804">Transcription</keyword>
<evidence type="ECO:0000256" key="7">
    <source>
        <dbReference type="ARBA" id="ARBA00023242"/>
    </source>
</evidence>
<keyword evidence="3" id="KW-0805">Transcription regulation</keyword>
<dbReference type="GO" id="GO:0003700">
    <property type="term" value="F:DNA-binding transcription factor activity"/>
    <property type="evidence" value="ECO:0007669"/>
    <property type="project" value="InterPro"/>
</dbReference>
<evidence type="ECO:0000256" key="6">
    <source>
        <dbReference type="ARBA" id="ARBA00023163"/>
    </source>
</evidence>
<evidence type="ECO:0000256" key="11">
    <source>
        <dbReference type="SAM" id="MobiDB-lite"/>
    </source>
</evidence>
<dbReference type="Proteomes" id="UP001153076">
    <property type="component" value="Unassembled WGS sequence"/>
</dbReference>
<accession>A0A9Q1KJB5</accession>
<keyword evidence="4 9" id="KW-0238">DNA-binding</keyword>
<organism evidence="13 14">
    <name type="scientific">Carnegiea gigantea</name>
    <dbReference type="NCBI Taxonomy" id="171969"/>
    <lineage>
        <taxon>Eukaryota</taxon>
        <taxon>Viridiplantae</taxon>
        <taxon>Streptophyta</taxon>
        <taxon>Embryophyta</taxon>
        <taxon>Tracheophyta</taxon>
        <taxon>Spermatophyta</taxon>
        <taxon>Magnoliopsida</taxon>
        <taxon>eudicotyledons</taxon>
        <taxon>Gunneridae</taxon>
        <taxon>Pentapetalae</taxon>
        <taxon>Caryophyllales</taxon>
        <taxon>Cactineae</taxon>
        <taxon>Cactaceae</taxon>
        <taxon>Cactoideae</taxon>
        <taxon>Echinocereeae</taxon>
        <taxon>Carnegiea</taxon>
    </lineage>
</organism>
<dbReference type="GO" id="GO:0099402">
    <property type="term" value="P:plant organ development"/>
    <property type="evidence" value="ECO:0007669"/>
    <property type="project" value="InterPro"/>
</dbReference>
<keyword evidence="14" id="KW-1185">Reference proteome</keyword>
<evidence type="ECO:0000256" key="8">
    <source>
        <dbReference type="ARBA" id="ARBA00024040"/>
    </source>
</evidence>
<dbReference type="EMBL" id="JAKOGI010000110">
    <property type="protein sequence ID" value="KAJ8443883.1"/>
    <property type="molecule type" value="Genomic_DNA"/>
</dbReference>
<protein>
    <recommendedName>
        <fullName evidence="12">Homeobox domain-containing protein</fullName>
    </recommendedName>
</protein>
<comment type="caution">
    <text evidence="13">The sequence shown here is derived from an EMBL/GenBank/DDBJ whole genome shotgun (WGS) entry which is preliminary data.</text>
</comment>
<evidence type="ECO:0000256" key="3">
    <source>
        <dbReference type="ARBA" id="ARBA00023015"/>
    </source>
</evidence>
<evidence type="ECO:0000256" key="9">
    <source>
        <dbReference type="PROSITE-ProRule" id="PRU00108"/>
    </source>
</evidence>
<keyword evidence="5 9" id="KW-0371">Homeobox</keyword>
<evidence type="ECO:0000256" key="2">
    <source>
        <dbReference type="ARBA" id="ARBA00022473"/>
    </source>
</evidence>
<comment type="subcellular location">
    <subcellularLocation>
        <location evidence="1 9 10">Nucleus</location>
    </subcellularLocation>
</comment>
<dbReference type="PROSITE" id="PS50071">
    <property type="entry name" value="HOMEOBOX_2"/>
    <property type="match status" value="1"/>
</dbReference>
<dbReference type="PANTHER" id="PTHR45940">
    <property type="entry name" value="WUSCHEL-RELATED HOMEOBOX 1-RELATED"/>
    <property type="match status" value="1"/>
</dbReference>
<feature type="DNA-binding region" description="Homeobox" evidence="9">
    <location>
        <begin position="35"/>
        <end position="99"/>
    </location>
</feature>
<evidence type="ECO:0000313" key="13">
    <source>
        <dbReference type="EMBL" id="KAJ8443883.1"/>
    </source>
</evidence>
<keyword evidence="2" id="KW-0217">Developmental protein</keyword>
<evidence type="ECO:0000256" key="4">
    <source>
        <dbReference type="ARBA" id="ARBA00023125"/>
    </source>
</evidence>
<dbReference type="GO" id="GO:0005634">
    <property type="term" value="C:nucleus"/>
    <property type="evidence" value="ECO:0007669"/>
    <property type="project" value="UniProtKB-SubCell"/>
</dbReference>
<evidence type="ECO:0000259" key="12">
    <source>
        <dbReference type="PROSITE" id="PS50071"/>
    </source>
</evidence>
<dbReference type="AlphaFoldDB" id="A0A9Q1KJB5"/>
<evidence type="ECO:0000313" key="14">
    <source>
        <dbReference type="Proteomes" id="UP001153076"/>
    </source>
</evidence>